<dbReference type="GO" id="GO:0016887">
    <property type="term" value="F:ATP hydrolysis activity"/>
    <property type="evidence" value="ECO:0007669"/>
    <property type="project" value="InterPro"/>
</dbReference>
<dbReference type="InterPro" id="IPR001757">
    <property type="entry name" value="P_typ_ATPase"/>
</dbReference>
<dbReference type="Gene3D" id="3.30.70.100">
    <property type="match status" value="1"/>
</dbReference>
<dbReference type="Gene3D" id="3.40.50.1000">
    <property type="entry name" value="HAD superfamily/HAD-like"/>
    <property type="match status" value="1"/>
</dbReference>
<dbReference type="PANTHER" id="PTHR43520:SF8">
    <property type="entry name" value="P-TYPE CU(+) TRANSPORTER"/>
    <property type="match status" value="1"/>
</dbReference>
<feature type="domain" description="HMA" evidence="13">
    <location>
        <begin position="7"/>
        <end position="73"/>
    </location>
</feature>
<comment type="caution">
    <text evidence="14">The sequence shown here is derived from an EMBL/GenBank/DDBJ whole genome shotgun (WGS) entry which is preliminary data.</text>
</comment>
<dbReference type="PROSITE" id="PS01229">
    <property type="entry name" value="COF_2"/>
    <property type="match status" value="1"/>
</dbReference>
<dbReference type="InterPro" id="IPR036163">
    <property type="entry name" value="HMA_dom_sf"/>
</dbReference>
<dbReference type="GO" id="GO:0005524">
    <property type="term" value="F:ATP binding"/>
    <property type="evidence" value="ECO:0007669"/>
    <property type="project" value="InterPro"/>
</dbReference>
<comment type="similarity">
    <text evidence="2">Belongs to the cation transport ATPase (P-type) (TC 3.A.3) family. Type IB subfamily.</text>
</comment>
<dbReference type="InterPro" id="IPR036412">
    <property type="entry name" value="HAD-like_sf"/>
</dbReference>
<accession>A0A437UN97</accession>
<dbReference type="Pfam" id="PF00702">
    <property type="entry name" value="Hydrolase"/>
    <property type="match status" value="1"/>
</dbReference>
<keyword evidence="4 12" id="KW-0812">Transmembrane</keyword>
<comment type="catalytic activity">
    <reaction evidence="11">
        <text>Cu(+)(in) + ATP + H2O = Cu(+)(out) + ADP + phosphate + H(+)</text>
        <dbReference type="Rhea" id="RHEA:25792"/>
        <dbReference type="ChEBI" id="CHEBI:15377"/>
        <dbReference type="ChEBI" id="CHEBI:15378"/>
        <dbReference type="ChEBI" id="CHEBI:30616"/>
        <dbReference type="ChEBI" id="CHEBI:43474"/>
        <dbReference type="ChEBI" id="CHEBI:49552"/>
        <dbReference type="ChEBI" id="CHEBI:456216"/>
        <dbReference type="EC" id="7.2.2.8"/>
    </reaction>
</comment>
<dbReference type="GO" id="GO:0012505">
    <property type="term" value="C:endomembrane system"/>
    <property type="evidence" value="ECO:0007669"/>
    <property type="project" value="UniProtKB-SubCell"/>
</dbReference>
<dbReference type="InterPro" id="IPR059000">
    <property type="entry name" value="ATPase_P-type_domA"/>
</dbReference>
<dbReference type="GO" id="GO:0016020">
    <property type="term" value="C:membrane"/>
    <property type="evidence" value="ECO:0007669"/>
    <property type="project" value="InterPro"/>
</dbReference>
<dbReference type="GO" id="GO:0043682">
    <property type="term" value="F:P-type divalent copper transporter activity"/>
    <property type="evidence" value="ECO:0007669"/>
    <property type="project" value="TreeGrafter"/>
</dbReference>
<dbReference type="InterPro" id="IPR006121">
    <property type="entry name" value="HMA_dom"/>
</dbReference>
<feature type="transmembrane region" description="Helical" evidence="12">
    <location>
        <begin position="259"/>
        <end position="277"/>
    </location>
</feature>
<feature type="transmembrane region" description="Helical" evidence="12">
    <location>
        <begin position="159"/>
        <end position="177"/>
    </location>
</feature>
<dbReference type="InterPro" id="IPR018303">
    <property type="entry name" value="ATPase_P-typ_P_site"/>
</dbReference>
<feature type="transmembrane region" description="Helical" evidence="12">
    <location>
        <begin position="197"/>
        <end position="218"/>
    </location>
</feature>
<dbReference type="GO" id="GO:0055070">
    <property type="term" value="P:copper ion homeostasis"/>
    <property type="evidence" value="ECO:0007669"/>
    <property type="project" value="TreeGrafter"/>
</dbReference>
<evidence type="ECO:0000313" key="14">
    <source>
        <dbReference type="EMBL" id="RVU95097.1"/>
    </source>
</evidence>
<dbReference type="PROSITE" id="PS50846">
    <property type="entry name" value="HMA_2"/>
    <property type="match status" value="1"/>
</dbReference>
<evidence type="ECO:0000256" key="5">
    <source>
        <dbReference type="ARBA" id="ARBA00022723"/>
    </source>
</evidence>
<gene>
    <name evidence="14" type="ORF">EK398_09765</name>
</gene>
<evidence type="ECO:0000256" key="9">
    <source>
        <dbReference type="ARBA" id="ARBA00023008"/>
    </source>
</evidence>
<dbReference type="Proteomes" id="UP000288388">
    <property type="component" value="Unassembled WGS sequence"/>
</dbReference>
<keyword evidence="5" id="KW-0479">Metal-binding</keyword>
<dbReference type="PRINTS" id="PR00119">
    <property type="entry name" value="CATATPASE"/>
</dbReference>
<dbReference type="Gene3D" id="3.40.1110.10">
    <property type="entry name" value="Calcium-transporting ATPase, cytoplasmic domain N"/>
    <property type="match status" value="1"/>
</dbReference>
<dbReference type="AlphaFoldDB" id="A0A437UN97"/>
<dbReference type="SUPFAM" id="SSF55008">
    <property type="entry name" value="HMA, heavy metal-associated domain"/>
    <property type="match status" value="2"/>
</dbReference>
<keyword evidence="7" id="KW-1278">Translocase</keyword>
<protein>
    <recommendedName>
        <fullName evidence="3">P-type Cu(+) transporter</fullName>
        <ecNumber evidence="3">7.2.2.8</ecNumber>
    </recommendedName>
</protein>
<proteinExistence type="inferred from homology"/>
<evidence type="ECO:0000313" key="15">
    <source>
        <dbReference type="Proteomes" id="UP000288388"/>
    </source>
</evidence>
<name>A0A437UN97_ENTAV</name>
<dbReference type="GO" id="GO:0005507">
    <property type="term" value="F:copper ion binding"/>
    <property type="evidence" value="ECO:0007669"/>
    <property type="project" value="TreeGrafter"/>
</dbReference>
<dbReference type="NCBIfam" id="TIGR01494">
    <property type="entry name" value="ATPase_P-type"/>
    <property type="match status" value="1"/>
</dbReference>
<keyword evidence="14" id="KW-0378">Hydrolase</keyword>
<evidence type="ECO:0000256" key="11">
    <source>
        <dbReference type="ARBA" id="ARBA00049289"/>
    </source>
</evidence>
<dbReference type="EC" id="7.2.2.8" evidence="3"/>
<dbReference type="SUPFAM" id="SSF56784">
    <property type="entry name" value="HAD-like"/>
    <property type="match status" value="1"/>
</dbReference>
<evidence type="ECO:0000256" key="3">
    <source>
        <dbReference type="ARBA" id="ARBA00012517"/>
    </source>
</evidence>
<evidence type="ECO:0000256" key="7">
    <source>
        <dbReference type="ARBA" id="ARBA00022967"/>
    </source>
</evidence>
<evidence type="ECO:0000259" key="13">
    <source>
        <dbReference type="PROSITE" id="PS50846"/>
    </source>
</evidence>
<keyword evidence="9" id="KW-0186">Copper</keyword>
<dbReference type="PROSITE" id="PS00154">
    <property type="entry name" value="ATPASE_E1_E2"/>
    <property type="match status" value="1"/>
</dbReference>
<keyword evidence="8 12" id="KW-1133">Transmembrane helix</keyword>
<keyword evidence="6" id="KW-0406">Ion transport</keyword>
<reference evidence="14 15" key="1">
    <citation type="submission" date="2018-12" db="EMBL/GenBank/DDBJ databases">
        <title>A novel vanA-carrying plasmid in a clinical isolate of Enterococcus avium.</title>
        <authorList>
            <person name="Bernasconi O.J."/>
            <person name="Luzzaro F."/>
            <person name="Endimiani A."/>
        </authorList>
    </citation>
    <scope>NUCLEOTIDE SEQUENCE [LARGE SCALE GENOMIC DNA]</scope>
    <source>
        <strain evidence="14 15">LC0559/18</strain>
    </source>
</reference>
<dbReference type="InterPro" id="IPR008250">
    <property type="entry name" value="ATPase_P-typ_transduc_dom_A_sf"/>
</dbReference>
<organism evidence="14 15">
    <name type="scientific">Enterococcus avium</name>
    <name type="common">Streptococcus avium</name>
    <dbReference type="NCBI Taxonomy" id="33945"/>
    <lineage>
        <taxon>Bacteria</taxon>
        <taxon>Bacillati</taxon>
        <taxon>Bacillota</taxon>
        <taxon>Bacilli</taxon>
        <taxon>Lactobacillales</taxon>
        <taxon>Enterococcaceae</taxon>
        <taxon>Enterococcus</taxon>
    </lineage>
</organism>
<feature type="transmembrane region" description="Helical" evidence="12">
    <location>
        <begin position="428"/>
        <end position="445"/>
    </location>
</feature>
<dbReference type="InterPro" id="IPR023299">
    <property type="entry name" value="ATPase_P-typ_cyto_dom_N"/>
</dbReference>
<dbReference type="SUPFAM" id="SSF81660">
    <property type="entry name" value="Metal cation-transporting ATPase, ATP-binding domain N"/>
    <property type="match status" value="1"/>
</dbReference>
<evidence type="ECO:0000256" key="12">
    <source>
        <dbReference type="SAM" id="Phobius"/>
    </source>
</evidence>
<evidence type="ECO:0000256" key="6">
    <source>
        <dbReference type="ARBA" id="ARBA00022796"/>
    </source>
</evidence>
<feature type="transmembrane region" description="Helical" evidence="12">
    <location>
        <begin position="733"/>
        <end position="750"/>
    </location>
</feature>
<dbReference type="Pfam" id="PF00122">
    <property type="entry name" value="E1-E2_ATPase"/>
    <property type="match status" value="1"/>
</dbReference>
<evidence type="ECO:0000256" key="4">
    <source>
        <dbReference type="ARBA" id="ARBA00022692"/>
    </source>
</evidence>
<evidence type="ECO:0000256" key="8">
    <source>
        <dbReference type="ARBA" id="ARBA00022989"/>
    </source>
</evidence>
<dbReference type="Gene3D" id="2.70.150.10">
    <property type="entry name" value="Calcium-transporting ATPase, cytoplasmic transduction domain A"/>
    <property type="match status" value="1"/>
</dbReference>
<feature type="transmembrane region" description="Helical" evidence="12">
    <location>
        <begin position="230"/>
        <end position="247"/>
    </location>
</feature>
<comment type="subcellular location">
    <subcellularLocation>
        <location evidence="1">Endomembrane system</location>
        <topology evidence="1">Multi-pass membrane protein</topology>
    </subcellularLocation>
</comment>
<evidence type="ECO:0000256" key="1">
    <source>
        <dbReference type="ARBA" id="ARBA00004127"/>
    </source>
</evidence>
<sequence>MNGSIFMLAKIYVFGMTGSASVELIQYNLDKVNGIQNVKISLDSELLKIKFDEKKTNVKAIISVIFDLGFEVEIKECSQRFLFEISGLSCSTNLETIKKELLLIEGINQVQFDINKHQLTILTSKESSLFEAEESLKKRGYLIFTLPDENEVKKKKRSLIFFLISSFFALAGLVFSATDKFLLYPYSTFLIIEDHFIFKNFQLTVLLILTILWFVRVMDRYFFSKNSRTFFTDIFTIVVYMMAFFIVYSNQDMNNRSTFYFSISILCLILLWISDYLDSVNSFQISKKLQQAKGLTSKYKTIIEKNNEIEIPNNDVKKGDLVLVNPHEIFQYDGFIVEGNSFVNESSLTGSSLLVEKVIGEKVKGLTRNENQRLIYSPNEVGAKISLDQNNFAEQLGKKVSKKSTLPILLFIFIIANLFFLYLSKNLFYLGLLVYIVIFCFIKFFDSLAQFLTTKTGLTKGVLLKNFYKMNSINKVGNIFFDKTGTLTNGIQEIKEVVGTKNSEEDFILMIAASALRETNYPFTEVVIRNSKKKNIDTISIDSIECKNNSGLSVYIDGINFKVGTENFFRSSNLNRFVEKKNRQRKKNNVYISKDNTLIGLIEFYDSLRKESVPTLKKLKSMGSSLTILTGDTMFNTNQFFPTRAGLCETICELSDFEKAEIIKTKNLDGNNSLMVGDGYNDIMALNVADLGIALGSSEKSVLMNADVIFVNDNLEDIFTILEMINKLKISKIFSRFLLFLLIILILFLYF</sequence>
<dbReference type="EMBL" id="RYZS01000001">
    <property type="protein sequence ID" value="RVU95097.1"/>
    <property type="molecule type" value="Genomic_DNA"/>
</dbReference>
<dbReference type="CDD" id="cd00371">
    <property type="entry name" value="HMA"/>
    <property type="match status" value="2"/>
</dbReference>
<keyword evidence="6" id="KW-0813">Transport</keyword>
<dbReference type="SUPFAM" id="SSF81653">
    <property type="entry name" value="Calcium ATPase, transduction domain A"/>
    <property type="match status" value="1"/>
</dbReference>
<dbReference type="Pfam" id="PF00403">
    <property type="entry name" value="HMA"/>
    <property type="match status" value="1"/>
</dbReference>
<dbReference type="InterPro" id="IPR023214">
    <property type="entry name" value="HAD_sf"/>
</dbReference>
<dbReference type="GO" id="GO:0140581">
    <property type="term" value="F:P-type monovalent copper transporter activity"/>
    <property type="evidence" value="ECO:0007669"/>
    <property type="project" value="UniProtKB-EC"/>
</dbReference>
<keyword evidence="10 12" id="KW-0472">Membrane</keyword>
<keyword evidence="6" id="KW-0187">Copper transport</keyword>
<evidence type="ECO:0000256" key="2">
    <source>
        <dbReference type="ARBA" id="ARBA00006024"/>
    </source>
</evidence>
<feature type="transmembrane region" description="Helical" evidence="12">
    <location>
        <begin position="405"/>
        <end position="422"/>
    </location>
</feature>
<dbReference type="PANTHER" id="PTHR43520">
    <property type="entry name" value="ATP7, ISOFORM B"/>
    <property type="match status" value="1"/>
</dbReference>
<evidence type="ECO:0000256" key="10">
    <source>
        <dbReference type="ARBA" id="ARBA00023136"/>
    </source>
</evidence>